<evidence type="ECO:0000313" key="2">
    <source>
        <dbReference type="Proteomes" id="UP000252415"/>
    </source>
</evidence>
<accession>A0A368VHB8</accession>
<dbReference type="AlphaFoldDB" id="A0A368VHB8"/>
<comment type="caution">
    <text evidence="1">The sequence shown here is derived from an EMBL/GenBank/DDBJ whole genome shotgun (WGS) entry which is preliminary data.</text>
</comment>
<proteinExistence type="predicted"/>
<gene>
    <name evidence="1" type="ORF">DFP97_1305</name>
</gene>
<name>A0A368VHB8_9BACL</name>
<keyword evidence="2" id="KW-1185">Reference proteome</keyword>
<sequence>MICCVNEVTDSRVIEQLGVCEVQIKFDVDSFFSMNDQRKKETTLEILRNGIDKIVSEKNWDPTPFNQAFDNVIKEELKNEWFWKKTDFKSRQEI</sequence>
<evidence type="ECO:0000313" key="1">
    <source>
        <dbReference type="EMBL" id="RCW40626.1"/>
    </source>
</evidence>
<organism evidence="1 2">
    <name type="scientific">Paenibacillus prosopidis</name>
    <dbReference type="NCBI Taxonomy" id="630520"/>
    <lineage>
        <taxon>Bacteria</taxon>
        <taxon>Bacillati</taxon>
        <taxon>Bacillota</taxon>
        <taxon>Bacilli</taxon>
        <taxon>Bacillales</taxon>
        <taxon>Paenibacillaceae</taxon>
        <taxon>Paenibacillus</taxon>
    </lineage>
</organism>
<protein>
    <submittedName>
        <fullName evidence="1">Uncharacterized protein</fullName>
    </submittedName>
</protein>
<dbReference type="EMBL" id="QPJD01000030">
    <property type="protein sequence ID" value="RCW40626.1"/>
    <property type="molecule type" value="Genomic_DNA"/>
</dbReference>
<dbReference type="Proteomes" id="UP000252415">
    <property type="component" value="Unassembled WGS sequence"/>
</dbReference>
<reference evidence="1 2" key="1">
    <citation type="submission" date="2018-07" db="EMBL/GenBank/DDBJ databases">
        <title>Genomic Encyclopedia of Type Strains, Phase III (KMG-III): the genomes of soil and plant-associated and newly described type strains.</title>
        <authorList>
            <person name="Whitman W."/>
        </authorList>
    </citation>
    <scope>NUCLEOTIDE SEQUENCE [LARGE SCALE GENOMIC DNA]</scope>
    <source>
        <strain evidence="1 2">CECT 7506</strain>
    </source>
</reference>